<gene>
    <name evidence="1" type="ORF">MMAB1_2339</name>
</gene>
<reference evidence="1 2" key="1">
    <citation type="submission" date="2016-01" db="EMBL/GenBank/DDBJ databases">
        <authorList>
            <person name="Manzoor S."/>
        </authorList>
    </citation>
    <scope>NUCLEOTIDE SEQUENCE [LARGE SCALE GENOMIC DNA]</scope>
    <source>
        <strain evidence="1">Methanoculleus sp MAB1</strain>
    </source>
</reference>
<dbReference type="EMBL" id="LT158599">
    <property type="protein sequence ID" value="CVK33552.1"/>
    <property type="molecule type" value="Genomic_DNA"/>
</dbReference>
<protein>
    <submittedName>
        <fullName evidence="1">Uncharacterized protein</fullName>
    </submittedName>
</protein>
<name>A0A0X3BMZ1_9EURY</name>
<organism evidence="1 2">
    <name type="scientific">Methanoculleus bourgensis</name>
    <dbReference type="NCBI Taxonomy" id="83986"/>
    <lineage>
        <taxon>Archaea</taxon>
        <taxon>Methanobacteriati</taxon>
        <taxon>Methanobacteriota</taxon>
        <taxon>Stenosarchaea group</taxon>
        <taxon>Methanomicrobia</taxon>
        <taxon>Methanomicrobiales</taxon>
        <taxon>Methanomicrobiaceae</taxon>
        <taxon>Methanoculleus</taxon>
    </lineage>
</organism>
<dbReference type="KEGG" id="mema:MMAB1_2339"/>
<proteinExistence type="predicted"/>
<evidence type="ECO:0000313" key="2">
    <source>
        <dbReference type="Proteomes" id="UP000069850"/>
    </source>
</evidence>
<sequence length="100" mass="10962">MERIHMDSSERASRSTIPHFRTLSVMGCVIAALRAGYEDKDNLMLCSGFLILLKPLLGGFGRPSGLNLPLIRQICRAVPGQHAVPGTDVKNGFLTAGWRR</sequence>
<dbReference type="Proteomes" id="UP000069850">
    <property type="component" value="Chromosome 1"/>
</dbReference>
<accession>A0A0X3BMZ1</accession>
<dbReference type="AlphaFoldDB" id="A0A0X3BMZ1"/>
<evidence type="ECO:0000313" key="1">
    <source>
        <dbReference type="EMBL" id="CVK33552.1"/>
    </source>
</evidence>